<dbReference type="EMBL" id="JAPEVB010000003">
    <property type="protein sequence ID" value="KAJ4390611.1"/>
    <property type="molecule type" value="Genomic_DNA"/>
</dbReference>
<dbReference type="AlphaFoldDB" id="A0A9W8YQN2"/>
<name>A0A9W8YQN2_9PEZI</name>
<accession>A0A9W8YQN2</accession>
<reference evidence="1" key="1">
    <citation type="submission" date="2022-10" db="EMBL/GenBank/DDBJ databases">
        <title>Tapping the CABI collections for fungal endophytes: first genome assemblies for Collariella, Neodidymelliopsis, Ascochyta clinopodiicola, Didymella pomorum, Didymosphaeria variabile, Neocosmospora piperis and Neocucurbitaria cava.</title>
        <authorList>
            <person name="Hill R."/>
        </authorList>
    </citation>
    <scope>NUCLEOTIDE SEQUENCE</scope>
    <source>
        <strain evidence="1">IMI 355082</strain>
    </source>
</reference>
<dbReference type="Proteomes" id="UP001140453">
    <property type="component" value="Unassembled WGS sequence"/>
</dbReference>
<keyword evidence="2" id="KW-1185">Reference proteome</keyword>
<sequence length="159" mass="18350">MYGGLEPGTPFAPFTWKWQEETANESKSQNFEESNLKYPLDQELQVPEASRKLSRALASLTAPNFRLYTELVYRFNNRNFANPEDALPAFSGVIDAFTCGFRGSFVSEFGLDYEIHLDDYAWMFDNKEVERYCRSTTNLVNWNVLEDEYDIEGPALTDP</sequence>
<organism evidence="1 2">
    <name type="scientific">Gnomoniopsis smithogilvyi</name>
    <dbReference type="NCBI Taxonomy" id="1191159"/>
    <lineage>
        <taxon>Eukaryota</taxon>
        <taxon>Fungi</taxon>
        <taxon>Dikarya</taxon>
        <taxon>Ascomycota</taxon>
        <taxon>Pezizomycotina</taxon>
        <taxon>Sordariomycetes</taxon>
        <taxon>Sordariomycetidae</taxon>
        <taxon>Diaporthales</taxon>
        <taxon>Gnomoniaceae</taxon>
        <taxon>Gnomoniopsis</taxon>
    </lineage>
</organism>
<evidence type="ECO:0000313" key="2">
    <source>
        <dbReference type="Proteomes" id="UP001140453"/>
    </source>
</evidence>
<evidence type="ECO:0000313" key="1">
    <source>
        <dbReference type="EMBL" id="KAJ4390611.1"/>
    </source>
</evidence>
<gene>
    <name evidence="1" type="ORF">N0V93_004207</name>
</gene>
<protein>
    <submittedName>
        <fullName evidence="1">Uncharacterized protein</fullName>
    </submittedName>
</protein>
<proteinExistence type="predicted"/>
<dbReference type="OrthoDB" id="2975793at2759"/>
<comment type="caution">
    <text evidence="1">The sequence shown here is derived from an EMBL/GenBank/DDBJ whole genome shotgun (WGS) entry which is preliminary data.</text>
</comment>